<evidence type="ECO:0000313" key="4">
    <source>
        <dbReference type="Proteomes" id="UP001434883"/>
    </source>
</evidence>
<keyword evidence="4" id="KW-1185">Reference proteome</keyword>
<sequence length="96" mass="10774">MLRIGEAEKEEVVREHSSAENQHVSHFQAQIKLKCTATYINKPNTLWRNTGRNQGKDFIPKNNVSSMVVATLCSGAVLLLMVLVHCKSGIMKEDHL</sequence>
<keyword evidence="2" id="KW-0812">Transmembrane</keyword>
<reference evidence="3 4" key="1">
    <citation type="submission" date="2021-06" db="EMBL/GenBank/DDBJ databases">
        <authorList>
            <person name="Palmer J.M."/>
        </authorList>
    </citation>
    <scope>NUCLEOTIDE SEQUENCE [LARGE SCALE GENOMIC DNA]</scope>
    <source>
        <strain evidence="3 4">XC_2019</strain>
        <tissue evidence="3">Muscle</tissue>
    </source>
</reference>
<proteinExistence type="predicted"/>
<dbReference type="EMBL" id="JAHRIN010042437">
    <property type="protein sequence ID" value="MEQ2205975.1"/>
    <property type="molecule type" value="Genomic_DNA"/>
</dbReference>
<protein>
    <submittedName>
        <fullName evidence="3">Uncharacterized protein</fullName>
    </submittedName>
</protein>
<gene>
    <name evidence="3" type="ORF">XENOCAPTIV_019981</name>
</gene>
<organism evidence="3 4">
    <name type="scientific">Xenoophorus captivus</name>
    <dbReference type="NCBI Taxonomy" id="1517983"/>
    <lineage>
        <taxon>Eukaryota</taxon>
        <taxon>Metazoa</taxon>
        <taxon>Chordata</taxon>
        <taxon>Craniata</taxon>
        <taxon>Vertebrata</taxon>
        <taxon>Euteleostomi</taxon>
        <taxon>Actinopterygii</taxon>
        <taxon>Neopterygii</taxon>
        <taxon>Teleostei</taxon>
        <taxon>Neoteleostei</taxon>
        <taxon>Acanthomorphata</taxon>
        <taxon>Ovalentaria</taxon>
        <taxon>Atherinomorphae</taxon>
        <taxon>Cyprinodontiformes</taxon>
        <taxon>Goodeidae</taxon>
        <taxon>Xenoophorus</taxon>
    </lineage>
</organism>
<comment type="caution">
    <text evidence="3">The sequence shown here is derived from an EMBL/GenBank/DDBJ whole genome shotgun (WGS) entry which is preliminary data.</text>
</comment>
<keyword evidence="2" id="KW-0472">Membrane</keyword>
<feature type="transmembrane region" description="Helical" evidence="2">
    <location>
        <begin position="64"/>
        <end position="84"/>
    </location>
</feature>
<evidence type="ECO:0000256" key="2">
    <source>
        <dbReference type="SAM" id="Phobius"/>
    </source>
</evidence>
<accession>A0ABV0RCW4</accession>
<keyword evidence="2" id="KW-1133">Transmembrane helix</keyword>
<evidence type="ECO:0000313" key="3">
    <source>
        <dbReference type="EMBL" id="MEQ2205975.1"/>
    </source>
</evidence>
<feature type="region of interest" description="Disordered" evidence="1">
    <location>
        <begin position="1"/>
        <end position="22"/>
    </location>
</feature>
<dbReference type="Proteomes" id="UP001434883">
    <property type="component" value="Unassembled WGS sequence"/>
</dbReference>
<feature type="compositionally biased region" description="Basic and acidic residues" evidence="1">
    <location>
        <begin position="1"/>
        <end position="18"/>
    </location>
</feature>
<name>A0ABV0RCW4_9TELE</name>
<evidence type="ECO:0000256" key="1">
    <source>
        <dbReference type="SAM" id="MobiDB-lite"/>
    </source>
</evidence>